<evidence type="ECO:0000313" key="2">
    <source>
        <dbReference type="Proteomes" id="UP000464620"/>
    </source>
</evidence>
<proteinExistence type="predicted"/>
<gene>
    <name evidence="1" type="ORF">DS421_19g647070</name>
</gene>
<accession>A0A6B9V6W2</accession>
<sequence>MDAELRKFTYFVIIKGRNTGLFTSFDEARAQVIEKEKEALDEMTQLMGQPAPPKCPSTVVTKNGRRAPLCRWINCIPPSEVASGAYAVNLSMEELLQKVCYGASLPPPSYFRIELGVRDTGVMYAFSVVLPGNVHAKGRYSPLDTDAKKDATYNMLQKVLHITDQEIRDFNYLKAKMLERANNALSEEVQCLEEKCRLHGYNSSLDNVSP</sequence>
<evidence type="ECO:0000313" key="1">
    <source>
        <dbReference type="EMBL" id="QHN76795.1"/>
    </source>
</evidence>
<dbReference type="EMBL" id="CP031001">
    <property type="protein sequence ID" value="QHN76795.1"/>
    <property type="molecule type" value="Genomic_DNA"/>
</dbReference>
<dbReference type="AlphaFoldDB" id="A0A6B9V6W2"/>
<organism evidence="1 2">
    <name type="scientific">Arachis hypogaea</name>
    <name type="common">Peanut</name>
    <dbReference type="NCBI Taxonomy" id="3818"/>
    <lineage>
        <taxon>Eukaryota</taxon>
        <taxon>Viridiplantae</taxon>
        <taxon>Streptophyta</taxon>
        <taxon>Embryophyta</taxon>
        <taxon>Tracheophyta</taxon>
        <taxon>Spermatophyta</taxon>
        <taxon>Magnoliopsida</taxon>
        <taxon>eudicotyledons</taxon>
        <taxon>Gunneridae</taxon>
        <taxon>Pentapetalae</taxon>
        <taxon>rosids</taxon>
        <taxon>fabids</taxon>
        <taxon>Fabales</taxon>
        <taxon>Fabaceae</taxon>
        <taxon>Papilionoideae</taxon>
        <taxon>50 kb inversion clade</taxon>
        <taxon>dalbergioids sensu lato</taxon>
        <taxon>Dalbergieae</taxon>
        <taxon>Pterocarpus clade</taxon>
        <taxon>Arachis</taxon>
    </lineage>
</organism>
<reference evidence="1 2" key="1">
    <citation type="submission" date="2020-01" db="EMBL/GenBank/DDBJ databases">
        <title>Genome sequence of Arachis hypogaea, cultivar Shitouqi.</title>
        <authorList>
            <person name="Zhuang W."/>
            <person name="Chen H."/>
            <person name="Varshney R."/>
            <person name="Wang D."/>
            <person name="Ming R."/>
        </authorList>
    </citation>
    <scope>NUCLEOTIDE SEQUENCE [LARGE SCALE GENOMIC DNA]</scope>
    <source>
        <tissue evidence="1">Young leaf</tissue>
    </source>
</reference>
<protein>
    <submittedName>
        <fullName evidence="1">Uncharacterized protein</fullName>
    </submittedName>
</protein>
<name>A0A6B9V6W2_ARAHY</name>
<dbReference type="Proteomes" id="UP000464620">
    <property type="component" value="Chromosome B09"/>
</dbReference>